<dbReference type="PROSITE" id="PS00041">
    <property type="entry name" value="HTH_ARAC_FAMILY_1"/>
    <property type="match status" value="1"/>
</dbReference>
<dbReference type="EMBL" id="JBHMDO010000029">
    <property type="protein sequence ID" value="MFB9327755.1"/>
    <property type="molecule type" value="Genomic_DNA"/>
</dbReference>
<dbReference type="PROSITE" id="PS01124">
    <property type="entry name" value="HTH_ARAC_FAMILY_2"/>
    <property type="match status" value="1"/>
</dbReference>
<evidence type="ECO:0000256" key="2">
    <source>
        <dbReference type="ARBA" id="ARBA00023125"/>
    </source>
</evidence>
<proteinExistence type="predicted"/>
<dbReference type="InterPro" id="IPR001789">
    <property type="entry name" value="Sig_transdc_resp-reg_receiver"/>
</dbReference>
<evidence type="ECO:0000259" key="6">
    <source>
        <dbReference type="PROSITE" id="PS50110"/>
    </source>
</evidence>
<feature type="domain" description="HTH araC/xylS-type" evidence="5">
    <location>
        <begin position="146"/>
        <end position="244"/>
    </location>
</feature>
<dbReference type="Gene3D" id="1.10.10.60">
    <property type="entry name" value="Homeodomain-like"/>
    <property type="match status" value="2"/>
</dbReference>
<dbReference type="Pfam" id="PF12833">
    <property type="entry name" value="HTH_18"/>
    <property type="match status" value="1"/>
</dbReference>
<keyword evidence="2" id="KW-0238">DNA-binding</keyword>
<reference evidence="7 8" key="1">
    <citation type="submission" date="2024-09" db="EMBL/GenBank/DDBJ databases">
        <authorList>
            <person name="Sun Q."/>
            <person name="Mori K."/>
        </authorList>
    </citation>
    <scope>NUCLEOTIDE SEQUENCE [LARGE SCALE GENOMIC DNA]</scope>
    <source>
        <strain evidence="7 8">TISTR 2452</strain>
    </source>
</reference>
<dbReference type="PROSITE" id="PS50110">
    <property type="entry name" value="RESPONSE_REGULATORY"/>
    <property type="match status" value="1"/>
</dbReference>
<feature type="domain" description="Response regulatory" evidence="6">
    <location>
        <begin position="3"/>
        <end position="119"/>
    </location>
</feature>
<accession>A0ABV5KRA1</accession>
<dbReference type="SMART" id="SM00448">
    <property type="entry name" value="REC"/>
    <property type="match status" value="1"/>
</dbReference>
<evidence type="ECO:0000313" key="8">
    <source>
        <dbReference type="Proteomes" id="UP001589747"/>
    </source>
</evidence>
<dbReference type="Pfam" id="PF00072">
    <property type="entry name" value="Response_reg"/>
    <property type="match status" value="1"/>
</dbReference>
<evidence type="ECO:0000259" key="5">
    <source>
        <dbReference type="PROSITE" id="PS01124"/>
    </source>
</evidence>
<organism evidence="7 8">
    <name type="scientific">Paenibacillus aurantiacus</name>
    <dbReference type="NCBI Taxonomy" id="1936118"/>
    <lineage>
        <taxon>Bacteria</taxon>
        <taxon>Bacillati</taxon>
        <taxon>Bacillota</taxon>
        <taxon>Bacilli</taxon>
        <taxon>Bacillales</taxon>
        <taxon>Paenibacillaceae</taxon>
        <taxon>Paenibacillus</taxon>
    </lineage>
</organism>
<evidence type="ECO:0000256" key="3">
    <source>
        <dbReference type="ARBA" id="ARBA00023163"/>
    </source>
</evidence>
<dbReference type="RefSeq" id="WP_377496379.1">
    <property type="nucleotide sequence ID" value="NZ_JBHMDO010000029.1"/>
</dbReference>
<dbReference type="Gene3D" id="3.40.50.2300">
    <property type="match status" value="1"/>
</dbReference>
<dbReference type="SMART" id="SM00342">
    <property type="entry name" value="HTH_ARAC"/>
    <property type="match status" value="1"/>
</dbReference>
<dbReference type="InterPro" id="IPR009057">
    <property type="entry name" value="Homeodomain-like_sf"/>
</dbReference>
<dbReference type="PANTHER" id="PTHR43280:SF28">
    <property type="entry name" value="HTH-TYPE TRANSCRIPTIONAL ACTIVATOR RHAS"/>
    <property type="match status" value="1"/>
</dbReference>
<name>A0ABV5KRA1_9BACL</name>
<keyword evidence="1" id="KW-0805">Transcription regulation</keyword>
<evidence type="ECO:0000256" key="4">
    <source>
        <dbReference type="PROSITE-ProRule" id="PRU00169"/>
    </source>
</evidence>
<comment type="caution">
    <text evidence="4">Lacks conserved residue(s) required for the propagation of feature annotation.</text>
</comment>
<dbReference type="InterPro" id="IPR018062">
    <property type="entry name" value="HTH_AraC-typ_CS"/>
</dbReference>
<keyword evidence="8" id="KW-1185">Reference proteome</keyword>
<dbReference type="SUPFAM" id="SSF52172">
    <property type="entry name" value="CheY-like"/>
    <property type="match status" value="1"/>
</dbReference>
<gene>
    <name evidence="7" type="ORF">ACFFSY_17645</name>
</gene>
<sequence length="250" mass="28754">MYKVLLVDPNRRSREETDQLLDWRRLGFDIRAYADDASEALELLESERVSLVLISLKAAHDVGMRTCEHIRQKSTVPIILIGGPDDFHMARRALAFQVSDYIATPVQTADVTASLQWVKKQLDAASPPQPSLKALPNRTPDMSIIDIVKQYVQEQLNQNITLKKISALLHFNCAYLGQKFKDHENMSFNEYLLQQRMEKAKLLLEQTDMRIYEIASEVGYTEIDWFYKKFKAYTGASANEYRKQSSMITA</sequence>
<dbReference type="Proteomes" id="UP001589747">
    <property type="component" value="Unassembled WGS sequence"/>
</dbReference>
<keyword evidence="3" id="KW-0804">Transcription</keyword>
<evidence type="ECO:0000313" key="7">
    <source>
        <dbReference type="EMBL" id="MFB9327755.1"/>
    </source>
</evidence>
<dbReference type="PANTHER" id="PTHR43280">
    <property type="entry name" value="ARAC-FAMILY TRANSCRIPTIONAL REGULATOR"/>
    <property type="match status" value="1"/>
</dbReference>
<dbReference type="InterPro" id="IPR011006">
    <property type="entry name" value="CheY-like_superfamily"/>
</dbReference>
<dbReference type="InterPro" id="IPR018060">
    <property type="entry name" value="HTH_AraC"/>
</dbReference>
<evidence type="ECO:0000256" key="1">
    <source>
        <dbReference type="ARBA" id="ARBA00023015"/>
    </source>
</evidence>
<dbReference type="SUPFAM" id="SSF46689">
    <property type="entry name" value="Homeodomain-like"/>
    <property type="match status" value="2"/>
</dbReference>
<protein>
    <submittedName>
        <fullName evidence="7">Helix-turn-helix domain-containing protein</fullName>
    </submittedName>
</protein>
<comment type="caution">
    <text evidence="7">The sequence shown here is derived from an EMBL/GenBank/DDBJ whole genome shotgun (WGS) entry which is preliminary data.</text>
</comment>